<dbReference type="RefSeq" id="WP_106143736.1">
    <property type="nucleotide sequence ID" value="NZ_PVYX01000001.1"/>
</dbReference>
<feature type="domain" description="Phosphatidic acid phosphatase type 2/haloperoxidase" evidence="2">
    <location>
        <begin position="278"/>
        <end position="423"/>
    </location>
</feature>
<dbReference type="PANTHER" id="PTHR34599">
    <property type="entry name" value="PEROXIDASE-RELATED"/>
    <property type="match status" value="1"/>
</dbReference>
<evidence type="ECO:0000256" key="1">
    <source>
        <dbReference type="SAM" id="SignalP"/>
    </source>
</evidence>
<evidence type="ECO:0000313" key="4">
    <source>
        <dbReference type="Proteomes" id="UP000237640"/>
    </source>
</evidence>
<organism evidence="3 4">
    <name type="scientific">Flagellimonas meridianipacifica</name>
    <dbReference type="NCBI Taxonomy" id="1080225"/>
    <lineage>
        <taxon>Bacteria</taxon>
        <taxon>Pseudomonadati</taxon>
        <taxon>Bacteroidota</taxon>
        <taxon>Flavobacteriia</taxon>
        <taxon>Flavobacteriales</taxon>
        <taxon>Flavobacteriaceae</taxon>
        <taxon>Flagellimonas</taxon>
    </lineage>
</organism>
<accession>A0A2T0MGV4</accession>
<dbReference type="CDD" id="cd03398">
    <property type="entry name" value="PAP2_haloperoxidase"/>
    <property type="match status" value="1"/>
</dbReference>
<dbReference type="Proteomes" id="UP000237640">
    <property type="component" value="Unassembled WGS sequence"/>
</dbReference>
<dbReference type="OrthoDB" id="7793240at2"/>
<dbReference type="Gene3D" id="1.10.606.20">
    <property type="match status" value="1"/>
</dbReference>
<dbReference type="AlphaFoldDB" id="A0A2T0MGV4"/>
<name>A0A2T0MGV4_9FLAO</name>
<dbReference type="InterPro" id="IPR052559">
    <property type="entry name" value="V-haloperoxidase"/>
</dbReference>
<proteinExistence type="predicted"/>
<dbReference type="PROSITE" id="PS51257">
    <property type="entry name" value="PROKAR_LIPOPROTEIN"/>
    <property type="match status" value="1"/>
</dbReference>
<evidence type="ECO:0000259" key="2">
    <source>
        <dbReference type="Pfam" id="PF01569"/>
    </source>
</evidence>
<dbReference type="InterPro" id="IPR000326">
    <property type="entry name" value="PAP2/HPO"/>
</dbReference>
<feature type="chain" id="PRO_5015612401" evidence="1">
    <location>
        <begin position="23"/>
        <end position="437"/>
    </location>
</feature>
<feature type="signal peptide" evidence="1">
    <location>
        <begin position="1"/>
        <end position="22"/>
    </location>
</feature>
<keyword evidence="1" id="KW-0732">Signal</keyword>
<reference evidence="3 4" key="1">
    <citation type="submission" date="2018-03" db="EMBL/GenBank/DDBJ databases">
        <title>Genomic Encyclopedia of Archaeal and Bacterial Type Strains, Phase II (KMG-II): from individual species to whole genera.</title>
        <authorList>
            <person name="Goeker M."/>
        </authorList>
    </citation>
    <scope>NUCLEOTIDE SEQUENCE [LARGE SCALE GENOMIC DNA]</scope>
    <source>
        <strain evidence="3 4">DSM 25027</strain>
    </source>
</reference>
<comment type="caution">
    <text evidence="3">The sequence shown here is derived from an EMBL/GenBank/DDBJ whole genome shotgun (WGS) entry which is preliminary data.</text>
</comment>
<sequence length="437" mass="49333">MKSTTLIIIVLMVLFTFQSCTSQDVRIEDYNASLASDFNQLIIETAIAEDNLLTMKGVRSASMMHVAMHDALNSIVPKYEYYAYHTEAPDANPIAAAAYAAYSVAINQYPDKKEAFKKILDKHLSNVEDSETKAKGKTLGEDAAEAILKKREGDKWNGQADYTFHPMAPGVYAEFNEHSGTPEGFIFGAGLAVIKPFLLPNYDHFKAPPPPEINSEAYTKAFNEVKELGRYDSKTRTKDEAHLAMWWKEFGESSHNKLLRDLIKKENPNLWDAARSFALMNMVIFDGYVNVFYNKFHYNHWRPYTAIRWAAHDGNDNTEPEVEWNNLHKHTYPFPSYPSAHGTASTAAMTVLANTFGKGDDYKFTMVQKEVDSAGFFSGRMKMDPPTRNFNSFSEAGLEASMSRVYLGIHFRYDSEEGNKLGAKIGNYASDNFLKPL</sequence>
<dbReference type="InterPro" id="IPR036938">
    <property type="entry name" value="PAP2/HPO_sf"/>
</dbReference>
<protein>
    <submittedName>
        <fullName evidence="3">PAP2 superfamily protein</fullName>
    </submittedName>
</protein>
<dbReference type="PANTHER" id="PTHR34599:SF1">
    <property type="entry name" value="PHOSPHATIDIC ACID PHOSPHATASE TYPE 2_HALOPEROXIDASE DOMAIN-CONTAINING PROTEIN"/>
    <property type="match status" value="1"/>
</dbReference>
<dbReference type="SUPFAM" id="SSF48317">
    <property type="entry name" value="Acid phosphatase/Vanadium-dependent haloperoxidase"/>
    <property type="match status" value="1"/>
</dbReference>
<dbReference type="Pfam" id="PF01569">
    <property type="entry name" value="PAP2"/>
    <property type="match status" value="1"/>
</dbReference>
<keyword evidence="4" id="KW-1185">Reference proteome</keyword>
<dbReference type="EMBL" id="PVYX01000001">
    <property type="protein sequence ID" value="PRX56795.1"/>
    <property type="molecule type" value="Genomic_DNA"/>
</dbReference>
<evidence type="ECO:0000313" key="3">
    <source>
        <dbReference type="EMBL" id="PRX56795.1"/>
    </source>
</evidence>
<gene>
    <name evidence="3" type="ORF">CLV81_0793</name>
</gene>